<protein>
    <submittedName>
        <fullName evidence="1">Unnamed protein product</fullName>
    </submittedName>
</protein>
<sequence length="425" mass="49524">MFQYARDMVRRHKKKLIVTTGVVAVSYFMTQYVSSKVNQFQERLKEENFTKEQIKRRFKQTQNDCYLTFLSLLPLLTEPIYYELNVEEITKALQSKRSKSKGDQQRVQNDQQSQQTQSQQQQLQTSESQPLSTIFSDDFSQGGENRPNNHPNRRSDKSKTQLWNDLKIQSLTRFLTLVYCESLLIVFLHLQLNILSRKSYLKTAIQLASETRGIKLTDNTTEDKQDSEKENFAEQAFLSFSWWLMNRGWIDVRNKVEQTVEDTFGEITPRQELTIDEFAILISEVQLRMDRYTNEHLVSLLVPEENLEFYLLQQTNDVEFLSQFNDDLSNTQELKVLLGELKGYLNDKQQVGGILNLLVTVGISKILDNFNLEKEQKVKLASYLMMVTKQSNSLLSDNSLDNEVLFTMNNLQELDDLSAGVYANF</sequence>
<accession>A0ACB5T054</accession>
<name>A0ACB5T054_AMBMO</name>
<reference evidence="1" key="1">
    <citation type="submission" date="2023-04" db="EMBL/GenBank/DDBJ databases">
        <title>Ambrosiozyma monospora NBRC 10751.</title>
        <authorList>
            <person name="Ichikawa N."/>
            <person name="Sato H."/>
            <person name="Tonouchi N."/>
        </authorList>
    </citation>
    <scope>NUCLEOTIDE SEQUENCE</scope>
    <source>
        <strain evidence="1">NBRC 10751</strain>
    </source>
</reference>
<dbReference type="Proteomes" id="UP001165064">
    <property type="component" value="Unassembled WGS sequence"/>
</dbReference>
<dbReference type="EMBL" id="BSXS01001980">
    <property type="protein sequence ID" value="GME77825.1"/>
    <property type="molecule type" value="Genomic_DNA"/>
</dbReference>
<keyword evidence="2" id="KW-1185">Reference proteome</keyword>
<proteinExistence type="predicted"/>
<evidence type="ECO:0000313" key="2">
    <source>
        <dbReference type="Proteomes" id="UP001165064"/>
    </source>
</evidence>
<comment type="caution">
    <text evidence="1">The sequence shown here is derived from an EMBL/GenBank/DDBJ whole genome shotgun (WGS) entry which is preliminary data.</text>
</comment>
<organism evidence="1 2">
    <name type="scientific">Ambrosiozyma monospora</name>
    <name type="common">Yeast</name>
    <name type="synonym">Endomycopsis monosporus</name>
    <dbReference type="NCBI Taxonomy" id="43982"/>
    <lineage>
        <taxon>Eukaryota</taxon>
        <taxon>Fungi</taxon>
        <taxon>Dikarya</taxon>
        <taxon>Ascomycota</taxon>
        <taxon>Saccharomycotina</taxon>
        <taxon>Pichiomycetes</taxon>
        <taxon>Pichiales</taxon>
        <taxon>Pichiaceae</taxon>
        <taxon>Ambrosiozyma</taxon>
    </lineage>
</organism>
<gene>
    <name evidence="1" type="ORF">Amon02_000318700</name>
</gene>
<evidence type="ECO:0000313" key="1">
    <source>
        <dbReference type="EMBL" id="GME77825.1"/>
    </source>
</evidence>